<evidence type="ECO:0000256" key="1">
    <source>
        <dbReference type="SAM" id="SignalP"/>
    </source>
</evidence>
<reference evidence="2 3" key="1">
    <citation type="submission" date="2021-12" db="EMBL/GenBank/DDBJ databases">
        <title>Discovery of the Pendulisporaceae a myxobacterial family with distinct sporulation behavior and unique specialized metabolism.</title>
        <authorList>
            <person name="Garcia R."/>
            <person name="Popoff A."/>
            <person name="Bader C.D."/>
            <person name="Loehr J."/>
            <person name="Walesch S."/>
            <person name="Walt C."/>
            <person name="Boldt J."/>
            <person name="Bunk B."/>
            <person name="Haeckl F.J.F.P.J."/>
            <person name="Gunesch A.P."/>
            <person name="Birkelbach J."/>
            <person name="Nuebel U."/>
            <person name="Pietschmann T."/>
            <person name="Bach T."/>
            <person name="Mueller R."/>
        </authorList>
    </citation>
    <scope>NUCLEOTIDE SEQUENCE [LARGE SCALE GENOMIC DNA]</scope>
    <source>
        <strain evidence="2 3">MSr11954</strain>
    </source>
</reference>
<name>A0ABZ2M892_9BACT</name>
<keyword evidence="3" id="KW-1185">Reference proteome</keyword>
<evidence type="ECO:0000313" key="3">
    <source>
        <dbReference type="Proteomes" id="UP001370348"/>
    </source>
</evidence>
<organism evidence="2 3">
    <name type="scientific">Pendulispora albinea</name>
    <dbReference type="NCBI Taxonomy" id="2741071"/>
    <lineage>
        <taxon>Bacteria</taxon>
        <taxon>Pseudomonadati</taxon>
        <taxon>Myxococcota</taxon>
        <taxon>Myxococcia</taxon>
        <taxon>Myxococcales</taxon>
        <taxon>Sorangiineae</taxon>
        <taxon>Pendulisporaceae</taxon>
        <taxon>Pendulispora</taxon>
    </lineage>
</organism>
<gene>
    <name evidence="2" type="ORF">LZC94_15995</name>
</gene>
<protein>
    <submittedName>
        <fullName evidence="2">Uncharacterized protein</fullName>
    </submittedName>
</protein>
<evidence type="ECO:0000313" key="2">
    <source>
        <dbReference type="EMBL" id="WXB18725.1"/>
    </source>
</evidence>
<feature type="chain" id="PRO_5046252837" evidence="1">
    <location>
        <begin position="28"/>
        <end position="223"/>
    </location>
</feature>
<keyword evidence="1" id="KW-0732">Signal</keyword>
<proteinExistence type="predicted"/>
<accession>A0ABZ2M892</accession>
<dbReference type="EMBL" id="CP089984">
    <property type="protein sequence ID" value="WXB18725.1"/>
    <property type="molecule type" value="Genomic_DNA"/>
</dbReference>
<dbReference type="Proteomes" id="UP001370348">
    <property type="component" value="Chromosome"/>
</dbReference>
<dbReference type="RefSeq" id="WP_394828353.1">
    <property type="nucleotide sequence ID" value="NZ_CP089984.1"/>
</dbReference>
<feature type="signal peptide" evidence="1">
    <location>
        <begin position="1"/>
        <end position="27"/>
    </location>
</feature>
<sequence>MTRAHRLLAGMAAVIGLAFGAPGEAGAQEQPPTATALPSRQANFAWDKTRLIASFSYRDVFDAPLTQKLSSGLPTVISMRSFVMRPGEDKPVALAFQTCRVVYDLWNEAYRVTITSTRGGVREQPAINTEGVLRQCAEARDLFIADKALLRAGTAHFLAVIVEINPVSQEMLEQMNRWASRPTGSTGIGPSDALFGSFVNLFVRTVRTSDRTLQFRTQSIVPS</sequence>